<dbReference type="InterPro" id="IPR014718">
    <property type="entry name" value="GH-type_carb-bd"/>
</dbReference>
<dbReference type="Proteomes" id="UP000193900">
    <property type="component" value="Unassembled WGS sequence"/>
</dbReference>
<dbReference type="InterPro" id="IPR011013">
    <property type="entry name" value="Gal_mutarotase_sf_dom"/>
</dbReference>
<dbReference type="RefSeq" id="WP_085880387.1">
    <property type="nucleotide sequence ID" value="NZ_FWFZ01000026.1"/>
</dbReference>
<sequence length="322" mass="34627">MTPFGTLRDGRAVHAIPLSAGDLSVTILTYGAVIQSVTLAGSEHSLTPTSDRIEDWENGTLVYDGALVGPVANRIKGARASLDGAEIAFEANQEALHTLHSGSAGVHIKVWDVLDEGPDFVVLGLDLPAGEGNFPGNRQIRARFEVLAPATIRMTLTGTTDAPTFLNLCNHGSWNLDGTQNWTGHRMWIDAEHYLPTDETAAPTREIASVAGTDMDFRTERSFGNGAPAMDHNFCLSDGPRPLREVLRLTGASGTSLTLATTEPGVQIFDGRKGKIPYRAIAIEAQGWPDAANQPAFPSIVLEPGETYRTITEWRFARGPQA</sequence>
<dbReference type="GO" id="GO:0030246">
    <property type="term" value="F:carbohydrate binding"/>
    <property type="evidence" value="ECO:0007669"/>
    <property type="project" value="InterPro"/>
</dbReference>
<evidence type="ECO:0000313" key="5">
    <source>
        <dbReference type="Proteomes" id="UP000193900"/>
    </source>
</evidence>
<dbReference type="GO" id="GO:0033499">
    <property type="term" value="P:galactose catabolic process via UDP-galactose, Leloir pathway"/>
    <property type="evidence" value="ECO:0007669"/>
    <property type="project" value="TreeGrafter"/>
</dbReference>
<dbReference type="GO" id="GO:0006006">
    <property type="term" value="P:glucose metabolic process"/>
    <property type="evidence" value="ECO:0007669"/>
    <property type="project" value="TreeGrafter"/>
</dbReference>
<dbReference type="CDD" id="cd09019">
    <property type="entry name" value="galactose_mutarotase_like"/>
    <property type="match status" value="1"/>
</dbReference>
<proteinExistence type="inferred from homology"/>
<evidence type="ECO:0000256" key="3">
    <source>
        <dbReference type="ARBA" id="ARBA00023277"/>
    </source>
</evidence>
<organism evidence="4 5">
    <name type="scientific">Roseisalinus antarcticus</name>
    <dbReference type="NCBI Taxonomy" id="254357"/>
    <lineage>
        <taxon>Bacteria</taxon>
        <taxon>Pseudomonadati</taxon>
        <taxon>Pseudomonadota</taxon>
        <taxon>Alphaproteobacteria</taxon>
        <taxon>Rhodobacterales</taxon>
        <taxon>Roseobacteraceae</taxon>
        <taxon>Roseisalinus</taxon>
    </lineage>
</organism>
<dbReference type="AlphaFoldDB" id="A0A1Y5TUC6"/>
<keyword evidence="5" id="KW-1185">Reference proteome</keyword>
<gene>
    <name evidence="4" type="primary">mro</name>
    <name evidence="4" type="ORF">ROA7023_03624</name>
</gene>
<dbReference type="InterPro" id="IPR047215">
    <property type="entry name" value="Galactose_mutarotase-like"/>
</dbReference>
<dbReference type="PANTHER" id="PTHR10091:SF49">
    <property type="entry name" value="ALDOSE 1-EPIMERASE"/>
    <property type="match status" value="1"/>
</dbReference>
<evidence type="ECO:0000256" key="2">
    <source>
        <dbReference type="ARBA" id="ARBA00023235"/>
    </source>
</evidence>
<dbReference type="Gene3D" id="2.70.98.10">
    <property type="match status" value="1"/>
</dbReference>
<name>A0A1Y5TUC6_9RHOB</name>
<reference evidence="4 5" key="1">
    <citation type="submission" date="2017-03" db="EMBL/GenBank/DDBJ databases">
        <authorList>
            <person name="Afonso C.L."/>
            <person name="Miller P.J."/>
            <person name="Scott M.A."/>
            <person name="Spackman E."/>
            <person name="Goraichik I."/>
            <person name="Dimitrov K.M."/>
            <person name="Suarez D.L."/>
            <person name="Swayne D.E."/>
        </authorList>
    </citation>
    <scope>NUCLEOTIDE SEQUENCE [LARGE SCALE GENOMIC DNA]</scope>
    <source>
        <strain evidence="4 5">CECT 7023</strain>
    </source>
</reference>
<dbReference type="Pfam" id="PF01263">
    <property type="entry name" value="Aldose_epim"/>
    <property type="match status" value="1"/>
</dbReference>
<keyword evidence="3" id="KW-0119">Carbohydrate metabolism</keyword>
<protein>
    <submittedName>
        <fullName evidence="4">Aldose 1-epimerase</fullName>
        <ecNumber evidence="4">5.1.3.3</ecNumber>
    </submittedName>
</protein>
<dbReference type="EC" id="5.1.3.3" evidence="4"/>
<evidence type="ECO:0000256" key="1">
    <source>
        <dbReference type="ARBA" id="ARBA00006206"/>
    </source>
</evidence>
<keyword evidence="2 4" id="KW-0413">Isomerase</keyword>
<dbReference type="InterPro" id="IPR008183">
    <property type="entry name" value="Aldose_1/G6P_1-epimerase"/>
</dbReference>
<dbReference type="EMBL" id="FWFZ01000026">
    <property type="protein sequence ID" value="SLN72589.1"/>
    <property type="molecule type" value="Genomic_DNA"/>
</dbReference>
<dbReference type="GO" id="GO:0004034">
    <property type="term" value="F:aldose 1-epimerase activity"/>
    <property type="evidence" value="ECO:0007669"/>
    <property type="project" value="UniProtKB-EC"/>
</dbReference>
<dbReference type="OrthoDB" id="9779408at2"/>
<accession>A0A1Y5TUC6</accession>
<dbReference type="SUPFAM" id="SSF74650">
    <property type="entry name" value="Galactose mutarotase-like"/>
    <property type="match status" value="1"/>
</dbReference>
<evidence type="ECO:0000313" key="4">
    <source>
        <dbReference type="EMBL" id="SLN72589.1"/>
    </source>
</evidence>
<dbReference type="PANTHER" id="PTHR10091">
    <property type="entry name" value="ALDOSE-1-EPIMERASE"/>
    <property type="match status" value="1"/>
</dbReference>
<comment type="similarity">
    <text evidence="1">Belongs to the aldose epimerase family.</text>
</comment>